<proteinExistence type="predicted"/>
<keyword evidence="3" id="KW-1185">Reference proteome</keyword>
<name>A0A858Q7Q0_9GAMM</name>
<evidence type="ECO:0008006" key="4">
    <source>
        <dbReference type="Google" id="ProtNLM"/>
    </source>
</evidence>
<dbReference type="AlphaFoldDB" id="A0A858Q7Q0"/>
<sequence length="90" mass="10160">MNATLEEIAREVLFPPAQREELADFIVESLDATAPDETQRLWMERRRDASKKSVKTGRLASAPGSRSKRKEPVSELPRRLPDGIKTARSI</sequence>
<gene>
    <name evidence="2" type="ORF">GNH96_07810</name>
</gene>
<feature type="compositionally biased region" description="Basic and acidic residues" evidence="1">
    <location>
        <begin position="38"/>
        <end position="51"/>
    </location>
</feature>
<evidence type="ECO:0000313" key="2">
    <source>
        <dbReference type="EMBL" id="QJD29888.1"/>
    </source>
</evidence>
<dbReference type="RefSeq" id="WP_169603168.1">
    <property type="nucleotide sequence ID" value="NZ_CP046565.1"/>
</dbReference>
<protein>
    <recommendedName>
        <fullName evidence="4">Addiction module component</fullName>
    </recommendedName>
</protein>
<feature type="region of interest" description="Disordered" evidence="1">
    <location>
        <begin position="38"/>
        <end position="90"/>
    </location>
</feature>
<evidence type="ECO:0000313" key="3">
    <source>
        <dbReference type="Proteomes" id="UP000503004"/>
    </source>
</evidence>
<dbReference type="KEGG" id="metu:GNH96_07810"/>
<dbReference type="Proteomes" id="UP000503004">
    <property type="component" value="Chromosome"/>
</dbReference>
<dbReference type="EMBL" id="CP046565">
    <property type="protein sequence ID" value="QJD29888.1"/>
    <property type="molecule type" value="Genomic_DNA"/>
</dbReference>
<evidence type="ECO:0000256" key="1">
    <source>
        <dbReference type="SAM" id="MobiDB-lite"/>
    </source>
</evidence>
<accession>A0A858Q7Q0</accession>
<organism evidence="2 3">
    <name type="scientific">Methylococcus geothermalis</name>
    <dbReference type="NCBI Taxonomy" id="2681310"/>
    <lineage>
        <taxon>Bacteria</taxon>
        <taxon>Pseudomonadati</taxon>
        <taxon>Pseudomonadota</taxon>
        <taxon>Gammaproteobacteria</taxon>
        <taxon>Methylococcales</taxon>
        <taxon>Methylococcaceae</taxon>
        <taxon>Methylococcus</taxon>
    </lineage>
</organism>
<feature type="compositionally biased region" description="Basic and acidic residues" evidence="1">
    <location>
        <begin position="70"/>
        <end position="82"/>
    </location>
</feature>
<reference evidence="3" key="1">
    <citation type="submission" date="2019-12" db="EMBL/GenBank/DDBJ databases">
        <authorList>
            <person name="Awala S.I."/>
            <person name="Rhee S.K."/>
        </authorList>
    </citation>
    <scope>NUCLEOTIDE SEQUENCE [LARGE SCALE GENOMIC DNA]</scope>
    <source>
        <strain evidence="3">IM1</strain>
    </source>
</reference>